<evidence type="ECO:0000256" key="3">
    <source>
        <dbReference type="SAM" id="MobiDB-lite"/>
    </source>
</evidence>
<evidence type="ECO:0000256" key="1">
    <source>
        <dbReference type="ARBA" id="ARBA00022614"/>
    </source>
</evidence>
<name>A0ABY7E242_MYAAR</name>
<feature type="region of interest" description="Disordered" evidence="3">
    <location>
        <begin position="246"/>
        <end position="265"/>
    </location>
</feature>
<dbReference type="InterPro" id="IPR003591">
    <property type="entry name" value="Leu-rich_rpt_typical-subtyp"/>
</dbReference>
<dbReference type="Proteomes" id="UP001164746">
    <property type="component" value="Chromosome 4"/>
</dbReference>
<organism evidence="4 5">
    <name type="scientific">Mya arenaria</name>
    <name type="common">Soft-shell clam</name>
    <dbReference type="NCBI Taxonomy" id="6604"/>
    <lineage>
        <taxon>Eukaryota</taxon>
        <taxon>Metazoa</taxon>
        <taxon>Spiralia</taxon>
        <taxon>Lophotrochozoa</taxon>
        <taxon>Mollusca</taxon>
        <taxon>Bivalvia</taxon>
        <taxon>Autobranchia</taxon>
        <taxon>Heteroconchia</taxon>
        <taxon>Euheterodonta</taxon>
        <taxon>Imparidentia</taxon>
        <taxon>Neoheterodontei</taxon>
        <taxon>Myida</taxon>
        <taxon>Myoidea</taxon>
        <taxon>Myidae</taxon>
        <taxon>Mya</taxon>
    </lineage>
</organism>
<dbReference type="Pfam" id="PF13855">
    <property type="entry name" value="LRR_8"/>
    <property type="match status" value="2"/>
</dbReference>
<reference evidence="4" key="1">
    <citation type="submission" date="2022-11" db="EMBL/GenBank/DDBJ databases">
        <title>Centuries of genome instability and evolution in soft-shell clam transmissible cancer (bioRxiv).</title>
        <authorList>
            <person name="Hart S.F.M."/>
            <person name="Yonemitsu M.A."/>
            <person name="Giersch R.M."/>
            <person name="Beal B.F."/>
            <person name="Arriagada G."/>
            <person name="Davis B.W."/>
            <person name="Ostrander E.A."/>
            <person name="Goff S.P."/>
            <person name="Metzger M.J."/>
        </authorList>
    </citation>
    <scope>NUCLEOTIDE SEQUENCE</scope>
    <source>
        <strain evidence="4">MELC-2E11</strain>
        <tissue evidence="4">Siphon/mantle</tissue>
    </source>
</reference>
<keyword evidence="1" id="KW-0433">Leucine-rich repeat</keyword>
<dbReference type="Gene3D" id="3.80.10.10">
    <property type="entry name" value="Ribonuclease Inhibitor"/>
    <property type="match status" value="1"/>
</dbReference>
<dbReference type="SUPFAM" id="SSF52058">
    <property type="entry name" value="L domain-like"/>
    <property type="match status" value="1"/>
</dbReference>
<dbReference type="EMBL" id="CP111015">
    <property type="protein sequence ID" value="WAR03025.1"/>
    <property type="molecule type" value="Genomic_DNA"/>
</dbReference>
<dbReference type="InterPro" id="IPR020825">
    <property type="entry name" value="Phe-tRNA_synthase-like_B3/B4"/>
</dbReference>
<proteinExistence type="predicted"/>
<dbReference type="InterPro" id="IPR050216">
    <property type="entry name" value="LRR_domain-containing"/>
</dbReference>
<accession>A0ABY7E242</accession>
<gene>
    <name evidence="4" type="ORF">MAR_009583</name>
</gene>
<dbReference type="PANTHER" id="PTHR48051:SF1">
    <property type="entry name" value="RAS SUPPRESSOR PROTEIN 1"/>
    <property type="match status" value="1"/>
</dbReference>
<dbReference type="Gene3D" id="3.50.40.10">
    <property type="entry name" value="Phenylalanyl-trna Synthetase, Chain B, domain 3"/>
    <property type="match status" value="1"/>
</dbReference>
<feature type="compositionally biased region" description="Basic and acidic residues" evidence="3">
    <location>
        <begin position="246"/>
        <end position="256"/>
    </location>
</feature>
<evidence type="ECO:0000256" key="2">
    <source>
        <dbReference type="ARBA" id="ARBA00022737"/>
    </source>
</evidence>
<dbReference type="SMART" id="SM00369">
    <property type="entry name" value="LRR_TYP"/>
    <property type="match status" value="6"/>
</dbReference>
<sequence length="526" mass="58642">MAAWEEISQAVSENRRELVLQGATFSKRIEKSGLDERLYSLSCLNHLEISGTTLSTLKSDIEKLTGLTSLVLCNNHITSLPSSVGKLTKLKLLNVSNNQLEEIPDEIGQLTELDTLNLSMNKLTEIPSVSSMRNLHVINISSNKLTSLPEGIFDPELVHLSHIIASDNEITDLPVEVDNLPHLNVLDLSNNKLTDAPTSLSVCPKLKELNLKGNKFKDRRFGKMIEQCQTKSVLEYLHNIWKKENQKANKSGGKDKEKKKKKKGKKVDDIEVIKNMMNILKFHADSGIVVTVNPSVLAVRQYIVCCVVRDLDLSGTGKLKSFITQQTKLHDTVCQKRQAGTIATHDLKNVKMPLTYNARSPQILQIVPLFHQKEVSGEKLFEDLRREAEQMRKEKKHKTEYPCLVDSEGTISINTTDILVEVTSSTSLDTCKKIMDEVLYKMLELGLGKDRGDDMPTGAAKGNDSDSDSDEGVVFTEGGQGEGKKSPRKLLVEQVKVVDLDGGLKVLYPSRTDLPLETIDVIRNFD</sequence>
<keyword evidence="5" id="KW-1185">Reference proteome</keyword>
<feature type="region of interest" description="Disordered" evidence="3">
    <location>
        <begin position="451"/>
        <end position="488"/>
    </location>
</feature>
<evidence type="ECO:0000313" key="5">
    <source>
        <dbReference type="Proteomes" id="UP001164746"/>
    </source>
</evidence>
<keyword evidence="2" id="KW-0677">Repeat</keyword>
<dbReference type="PANTHER" id="PTHR48051">
    <property type="match status" value="1"/>
</dbReference>
<dbReference type="SMART" id="SM00364">
    <property type="entry name" value="LRR_BAC"/>
    <property type="match status" value="6"/>
</dbReference>
<dbReference type="InterPro" id="IPR001611">
    <property type="entry name" value="Leu-rich_rpt"/>
</dbReference>
<dbReference type="InterPro" id="IPR032675">
    <property type="entry name" value="LRR_dom_sf"/>
</dbReference>
<dbReference type="PRINTS" id="PR00019">
    <property type="entry name" value="LEURICHRPT"/>
</dbReference>
<protein>
    <submittedName>
        <fullName evidence="4">LRC47-like protein</fullName>
    </submittedName>
</protein>
<evidence type="ECO:0000313" key="4">
    <source>
        <dbReference type="EMBL" id="WAR03025.1"/>
    </source>
</evidence>
<dbReference type="PROSITE" id="PS51450">
    <property type="entry name" value="LRR"/>
    <property type="match status" value="4"/>
</dbReference>